<dbReference type="PANTHER" id="PTHR12677:SF59">
    <property type="entry name" value="GOLGI APPARATUS MEMBRANE PROTEIN TVP38-RELATED"/>
    <property type="match status" value="1"/>
</dbReference>
<reference evidence="8 9" key="1">
    <citation type="submission" date="2021-03" db="EMBL/GenBank/DDBJ databases">
        <title>Genomic Encyclopedia of Type Strains, Phase IV (KMG-IV): sequencing the most valuable type-strain genomes for metagenomic binning, comparative biology and taxonomic classification.</title>
        <authorList>
            <person name="Goeker M."/>
        </authorList>
    </citation>
    <scope>NUCLEOTIDE SEQUENCE [LARGE SCALE GENOMIC DNA]</scope>
    <source>
        <strain evidence="8 9">DSM 1289</strain>
    </source>
</reference>
<comment type="subcellular location">
    <subcellularLocation>
        <location evidence="1 6">Cell membrane</location>
        <topology evidence="1 6">Multi-pass membrane protein</topology>
    </subcellularLocation>
</comment>
<feature type="transmembrane region" description="Helical" evidence="6">
    <location>
        <begin position="129"/>
        <end position="150"/>
    </location>
</feature>
<dbReference type="RefSeq" id="WP_209455797.1">
    <property type="nucleotide sequence ID" value="NZ_BAAACS010000017.1"/>
</dbReference>
<dbReference type="Pfam" id="PF09335">
    <property type="entry name" value="VTT_dom"/>
    <property type="match status" value="1"/>
</dbReference>
<evidence type="ECO:0000259" key="7">
    <source>
        <dbReference type="Pfam" id="PF09335"/>
    </source>
</evidence>
<evidence type="ECO:0000256" key="4">
    <source>
        <dbReference type="ARBA" id="ARBA00022989"/>
    </source>
</evidence>
<dbReference type="Proteomes" id="UP000767291">
    <property type="component" value="Unassembled WGS sequence"/>
</dbReference>
<organism evidence="8 9">
    <name type="scientific">Metaclostridioides mangenotii</name>
    <dbReference type="NCBI Taxonomy" id="1540"/>
    <lineage>
        <taxon>Bacteria</taxon>
        <taxon>Bacillati</taxon>
        <taxon>Bacillota</taxon>
        <taxon>Clostridia</taxon>
        <taxon>Peptostreptococcales</taxon>
        <taxon>Peptostreptococcaceae</taxon>
        <taxon>Metaclostridioides</taxon>
    </lineage>
</organism>
<dbReference type="InterPro" id="IPR015414">
    <property type="entry name" value="TMEM64"/>
</dbReference>
<comment type="caution">
    <text evidence="8">The sequence shown here is derived from an EMBL/GenBank/DDBJ whole genome shotgun (WGS) entry which is preliminary data.</text>
</comment>
<dbReference type="EMBL" id="JAGGJX010000001">
    <property type="protein sequence ID" value="MBP1854252.1"/>
    <property type="molecule type" value="Genomic_DNA"/>
</dbReference>
<comment type="similarity">
    <text evidence="6">Belongs to the TVP38/TMEM64 family.</text>
</comment>
<evidence type="ECO:0000256" key="2">
    <source>
        <dbReference type="ARBA" id="ARBA00022475"/>
    </source>
</evidence>
<proteinExistence type="inferred from homology"/>
<dbReference type="InterPro" id="IPR032816">
    <property type="entry name" value="VTT_dom"/>
</dbReference>
<evidence type="ECO:0000256" key="5">
    <source>
        <dbReference type="ARBA" id="ARBA00023136"/>
    </source>
</evidence>
<feature type="transmembrane region" description="Helical" evidence="6">
    <location>
        <begin position="192"/>
        <end position="210"/>
    </location>
</feature>
<evidence type="ECO:0000256" key="1">
    <source>
        <dbReference type="ARBA" id="ARBA00004651"/>
    </source>
</evidence>
<keyword evidence="4 6" id="KW-1133">Transmembrane helix</keyword>
<feature type="transmembrane region" description="Helical" evidence="6">
    <location>
        <begin position="162"/>
        <end position="180"/>
    </location>
</feature>
<protein>
    <recommendedName>
        <fullName evidence="6">TVP38/TMEM64 family membrane protein</fullName>
    </recommendedName>
</protein>
<keyword evidence="5 6" id="KW-0472">Membrane</keyword>
<gene>
    <name evidence="8" type="ORF">J2Z43_000642</name>
</gene>
<evidence type="ECO:0000256" key="3">
    <source>
        <dbReference type="ARBA" id="ARBA00022692"/>
    </source>
</evidence>
<evidence type="ECO:0000256" key="6">
    <source>
        <dbReference type="RuleBase" id="RU366058"/>
    </source>
</evidence>
<dbReference type="PANTHER" id="PTHR12677">
    <property type="entry name" value="GOLGI APPARATUS MEMBRANE PROTEIN TVP38-RELATED"/>
    <property type="match status" value="1"/>
</dbReference>
<evidence type="ECO:0000313" key="9">
    <source>
        <dbReference type="Proteomes" id="UP000767291"/>
    </source>
</evidence>
<accession>A0ABS4E8K9</accession>
<evidence type="ECO:0000313" key="8">
    <source>
        <dbReference type="EMBL" id="MBP1854252.1"/>
    </source>
</evidence>
<keyword evidence="2 6" id="KW-1003">Cell membrane</keyword>
<feature type="domain" description="VTT" evidence="7">
    <location>
        <begin position="61"/>
        <end position="182"/>
    </location>
</feature>
<feature type="transmembrane region" description="Helical" evidence="6">
    <location>
        <begin position="81"/>
        <end position="98"/>
    </location>
</feature>
<feature type="transmembrane region" description="Helical" evidence="6">
    <location>
        <begin position="47"/>
        <end position="74"/>
    </location>
</feature>
<name>A0ABS4E8K9_9FIRM</name>
<sequence length="222" mass="24470">MSKKNKKLIVTVSLIAVFVAVYFTCFRDIGAEDIRNYVNSYGYCAPIIYIVIFTFLPIAFFPVPILALAAGLAFGLWNGTLYTIIGAGLNSAIMYYMAKFMAKDLVVEFLKGKLAEKWWDLFEEADSKSGFLVVFVLRLIPLAPYNVINYGAGLTSISFKNYIVATLIGILPGTLVFLNIGDKAIDAKDPAFIVSIALLVMLTVGSLYLAKKVTPNNFTNKK</sequence>
<keyword evidence="3 6" id="KW-0812">Transmembrane</keyword>
<keyword evidence="9" id="KW-1185">Reference proteome</keyword>